<keyword evidence="5" id="KW-0378">Hydrolase</keyword>
<dbReference type="EMBL" id="JAGRRH010000021">
    <property type="protein sequence ID" value="KAG7345850.1"/>
    <property type="molecule type" value="Genomic_DNA"/>
</dbReference>
<dbReference type="Proteomes" id="UP000693970">
    <property type="component" value="Unassembled WGS sequence"/>
</dbReference>
<dbReference type="GO" id="GO:0046872">
    <property type="term" value="F:metal ion binding"/>
    <property type="evidence" value="ECO:0007669"/>
    <property type="project" value="UniProtKB-KW"/>
</dbReference>
<evidence type="ECO:0000313" key="4">
    <source>
        <dbReference type="EMBL" id="KAG7339726.1"/>
    </source>
</evidence>
<comment type="caution">
    <text evidence="5">The sequence shown here is derived from an EMBL/GenBank/DDBJ whole genome shotgun (WGS) entry which is preliminary data.</text>
</comment>
<keyword evidence="7" id="KW-1185">Reference proteome</keyword>
<evidence type="ECO:0000256" key="2">
    <source>
        <dbReference type="ARBA" id="ARBA00022723"/>
    </source>
</evidence>
<keyword evidence="5" id="KW-0540">Nuclease</keyword>
<evidence type="ECO:0000256" key="1">
    <source>
        <dbReference type="ARBA" id="ARBA00001968"/>
    </source>
</evidence>
<dbReference type="EMBL" id="JAGRRH010000011">
    <property type="protein sequence ID" value="KAG7362341.1"/>
    <property type="molecule type" value="Genomic_DNA"/>
</dbReference>
<gene>
    <name evidence="5" type="ORF">IV203_004917</name>
    <name evidence="4" type="ORF">IV203_024765</name>
    <name evidence="6" type="ORF">IV203_025225</name>
</gene>
<comment type="cofactor">
    <cofactor evidence="1">
        <name>a divalent metal cation</name>
        <dbReference type="ChEBI" id="CHEBI:60240"/>
    </cofactor>
</comment>
<sequence>MGAFTSVELHDKLRDGIEEEALEEKKTKVPDEIQKASTPEIDICAGAVDGILIWTIKPTVDECNFLGVCQKKFLCDWKNKIGLNYQAVSDARGRFLDISIVYGGASSDCLTFERSNLFGQLNNGMLAEGLCLLGDNAYLNSPFMDIPYQNVSSGSRDDYNFYHSQLRIRVECAFVIFTERWAILRLHWSMPWPSCTIFALTFKKHSPVKCSNTI</sequence>
<name>A0A9K3PFZ9_9STRA</name>
<dbReference type="InterPro" id="IPR027806">
    <property type="entry name" value="HARBI1_dom"/>
</dbReference>
<reference evidence="5" key="1">
    <citation type="journal article" date="2021" name="Sci. Rep.">
        <title>Diploid genomic architecture of Nitzschia inconspicua, an elite biomass production diatom.</title>
        <authorList>
            <person name="Oliver A."/>
            <person name="Podell S."/>
            <person name="Pinowska A."/>
            <person name="Traller J.C."/>
            <person name="Smith S.R."/>
            <person name="McClure R."/>
            <person name="Beliaev A."/>
            <person name="Bohutskyi P."/>
            <person name="Hill E.A."/>
            <person name="Rabines A."/>
            <person name="Zheng H."/>
            <person name="Allen L.Z."/>
            <person name="Kuo A."/>
            <person name="Grigoriev I.V."/>
            <person name="Allen A.E."/>
            <person name="Hazlebeck D."/>
            <person name="Allen E.E."/>
        </authorList>
    </citation>
    <scope>NUCLEOTIDE SEQUENCE</scope>
    <source>
        <strain evidence="5">Hildebrandi</strain>
    </source>
</reference>
<protein>
    <submittedName>
        <fullName evidence="5">DDE superfamily endonuclease</fullName>
    </submittedName>
</protein>
<dbReference type="OrthoDB" id="109201at2759"/>
<evidence type="ECO:0000313" key="7">
    <source>
        <dbReference type="Proteomes" id="UP000693970"/>
    </source>
</evidence>
<dbReference type="AlphaFoldDB" id="A0A9K3PFZ9"/>
<evidence type="ECO:0000313" key="6">
    <source>
        <dbReference type="EMBL" id="KAG7362341.1"/>
    </source>
</evidence>
<dbReference type="Pfam" id="PF13359">
    <property type="entry name" value="DDE_Tnp_4"/>
    <property type="match status" value="1"/>
</dbReference>
<evidence type="ECO:0000313" key="5">
    <source>
        <dbReference type="EMBL" id="KAG7345850.1"/>
    </source>
</evidence>
<feature type="domain" description="DDE Tnp4" evidence="3">
    <location>
        <begin position="69"/>
        <end position="185"/>
    </location>
</feature>
<organism evidence="5 7">
    <name type="scientific">Nitzschia inconspicua</name>
    <dbReference type="NCBI Taxonomy" id="303405"/>
    <lineage>
        <taxon>Eukaryota</taxon>
        <taxon>Sar</taxon>
        <taxon>Stramenopiles</taxon>
        <taxon>Ochrophyta</taxon>
        <taxon>Bacillariophyta</taxon>
        <taxon>Bacillariophyceae</taxon>
        <taxon>Bacillariophycidae</taxon>
        <taxon>Bacillariales</taxon>
        <taxon>Bacillariaceae</taxon>
        <taxon>Nitzschia</taxon>
    </lineage>
</organism>
<proteinExistence type="predicted"/>
<reference evidence="5" key="2">
    <citation type="submission" date="2021-04" db="EMBL/GenBank/DDBJ databases">
        <authorList>
            <person name="Podell S."/>
        </authorList>
    </citation>
    <scope>NUCLEOTIDE SEQUENCE</scope>
    <source>
        <strain evidence="5">Hildebrandi</strain>
    </source>
</reference>
<keyword evidence="2" id="KW-0479">Metal-binding</keyword>
<evidence type="ECO:0000259" key="3">
    <source>
        <dbReference type="Pfam" id="PF13359"/>
    </source>
</evidence>
<dbReference type="EMBL" id="JAGRRH010000031">
    <property type="protein sequence ID" value="KAG7339726.1"/>
    <property type="molecule type" value="Genomic_DNA"/>
</dbReference>
<keyword evidence="5" id="KW-0255">Endonuclease</keyword>
<dbReference type="GO" id="GO:0004519">
    <property type="term" value="F:endonuclease activity"/>
    <property type="evidence" value="ECO:0007669"/>
    <property type="project" value="UniProtKB-KW"/>
</dbReference>
<accession>A0A9K3PFZ9</accession>